<evidence type="ECO:0000256" key="5">
    <source>
        <dbReference type="ARBA" id="ARBA00023212"/>
    </source>
</evidence>
<proteinExistence type="inferred from homology"/>
<comment type="caution">
    <text evidence="9">The sequence shown here is derived from an EMBL/GenBank/DDBJ whole genome shotgun (WGS) entry which is preliminary data.</text>
</comment>
<evidence type="ECO:0000256" key="1">
    <source>
        <dbReference type="ARBA" id="ARBA00004245"/>
    </source>
</evidence>
<dbReference type="GO" id="GO:0031122">
    <property type="term" value="P:cytoplasmic microtubule organization"/>
    <property type="evidence" value="ECO:0007669"/>
    <property type="project" value="TreeGrafter"/>
</dbReference>
<dbReference type="Proteomes" id="UP000289738">
    <property type="component" value="Chromosome B05"/>
</dbReference>
<feature type="domain" description="Gamma tubulin complex component C-terminal" evidence="7">
    <location>
        <begin position="938"/>
        <end position="1253"/>
    </location>
</feature>
<evidence type="ECO:0000259" key="8">
    <source>
        <dbReference type="Pfam" id="PF17681"/>
    </source>
</evidence>
<dbReference type="InterPro" id="IPR041470">
    <property type="entry name" value="GCP_N"/>
</dbReference>
<dbReference type="InterPro" id="IPR007259">
    <property type="entry name" value="GCP"/>
</dbReference>
<dbReference type="STRING" id="3818.A0A444Z789"/>
<evidence type="ECO:0000256" key="2">
    <source>
        <dbReference type="ARBA" id="ARBA00010337"/>
    </source>
</evidence>
<gene>
    <name evidence="9" type="ORF">Ahy_B05g078497</name>
</gene>
<protein>
    <recommendedName>
        <fullName evidence="11">Gamma-tubulin complex component</fullName>
    </recommendedName>
</protein>
<evidence type="ECO:0000313" key="10">
    <source>
        <dbReference type="Proteomes" id="UP000289738"/>
    </source>
</evidence>
<comment type="subcellular location">
    <subcellularLocation>
        <location evidence="1">Cytoplasm</location>
        <location evidence="1">Cytoskeleton</location>
    </subcellularLocation>
</comment>
<dbReference type="PANTHER" id="PTHR19302:SF70">
    <property type="entry name" value="GAMMA-TUBULIN COMPLEX COMPONENT 6"/>
    <property type="match status" value="1"/>
</dbReference>
<dbReference type="InterPro" id="IPR042241">
    <property type="entry name" value="GCP_C_sf"/>
</dbReference>
<evidence type="ECO:0000256" key="6">
    <source>
        <dbReference type="SAM" id="MobiDB-lite"/>
    </source>
</evidence>
<dbReference type="GO" id="GO:0000922">
    <property type="term" value="C:spindle pole"/>
    <property type="evidence" value="ECO:0007669"/>
    <property type="project" value="InterPro"/>
</dbReference>
<dbReference type="GO" id="GO:0051011">
    <property type="term" value="F:microtubule minus-end binding"/>
    <property type="evidence" value="ECO:0007669"/>
    <property type="project" value="TreeGrafter"/>
</dbReference>
<name>A0A444Z789_ARAHY</name>
<feature type="region of interest" description="Disordered" evidence="6">
    <location>
        <begin position="522"/>
        <end position="550"/>
    </location>
</feature>
<dbReference type="GO" id="GO:0000930">
    <property type="term" value="C:gamma-tubulin complex"/>
    <property type="evidence" value="ECO:0007669"/>
    <property type="project" value="TreeGrafter"/>
</dbReference>
<evidence type="ECO:0000259" key="7">
    <source>
        <dbReference type="Pfam" id="PF04130"/>
    </source>
</evidence>
<feature type="domain" description="Gamma tubulin complex component protein N-terminal" evidence="8">
    <location>
        <begin position="117"/>
        <end position="444"/>
    </location>
</feature>
<evidence type="ECO:0000256" key="3">
    <source>
        <dbReference type="ARBA" id="ARBA00022490"/>
    </source>
</evidence>
<dbReference type="GO" id="GO:0051225">
    <property type="term" value="P:spindle assembly"/>
    <property type="evidence" value="ECO:0007669"/>
    <property type="project" value="TreeGrafter"/>
</dbReference>
<reference evidence="9 10" key="1">
    <citation type="submission" date="2019-01" db="EMBL/GenBank/DDBJ databases">
        <title>Sequencing of cultivated peanut Arachis hypogaea provides insights into genome evolution and oil improvement.</title>
        <authorList>
            <person name="Chen X."/>
        </authorList>
    </citation>
    <scope>NUCLEOTIDE SEQUENCE [LARGE SCALE GENOMIC DNA]</scope>
    <source>
        <strain evidence="10">cv. Fuhuasheng</strain>
        <tissue evidence="9">Leaves</tissue>
    </source>
</reference>
<dbReference type="AlphaFoldDB" id="A0A444Z789"/>
<comment type="similarity">
    <text evidence="2">Belongs to the TUBGCP family.</text>
</comment>
<accession>A0A444Z789</accession>
<dbReference type="InterPro" id="IPR040457">
    <property type="entry name" value="GCP_C"/>
</dbReference>
<evidence type="ECO:0008006" key="11">
    <source>
        <dbReference type="Google" id="ProtNLM"/>
    </source>
</evidence>
<dbReference type="GO" id="GO:0051321">
    <property type="term" value="P:meiotic cell cycle"/>
    <property type="evidence" value="ECO:0007669"/>
    <property type="project" value="TreeGrafter"/>
</dbReference>
<dbReference type="Pfam" id="PF04130">
    <property type="entry name" value="GCP_C_terminal"/>
    <property type="match status" value="1"/>
</dbReference>
<dbReference type="GO" id="GO:0043015">
    <property type="term" value="F:gamma-tubulin binding"/>
    <property type="evidence" value="ECO:0007669"/>
    <property type="project" value="InterPro"/>
</dbReference>
<keyword evidence="3" id="KW-0963">Cytoplasm</keyword>
<dbReference type="Pfam" id="PF17681">
    <property type="entry name" value="GCP_N_terminal"/>
    <property type="match status" value="1"/>
</dbReference>
<dbReference type="Gene3D" id="1.20.120.1900">
    <property type="entry name" value="Gamma-tubulin complex, C-terminal domain"/>
    <property type="match status" value="1"/>
</dbReference>
<dbReference type="GO" id="GO:0007020">
    <property type="term" value="P:microtubule nucleation"/>
    <property type="evidence" value="ECO:0007669"/>
    <property type="project" value="InterPro"/>
</dbReference>
<dbReference type="FunFam" id="1.20.120.1900:FF:000018">
    <property type="entry name" value="Gamma-tubulin complex component 6 isoform A"/>
    <property type="match status" value="1"/>
</dbReference>
<evidence type="ECO:0000256" key="4">
    <source>
        <dbReference type="ARBA" id="ARBA00022701"/>
    </source>
</evidence>
<dbReference type="EMBL" id="SDMP01000015">
    <property type="protein sequence ID" value="RYR10037.1"/>
    <property type="molecule type" value="Genomic_DNA"/>
</dbReference>
<dbReference type="GO" id="GO:0000278">
    <property type="term" value="P:mitotic cell cycle"/>
    <property type="evidence" value="ECO:0007669"/>
    <property type="project" value="TreeGrafter"/>
</dbReference>
<feature type="region of interest" description="Disordered" evidence="6">
    <location>
        <begin position="72"/>
        <end position="94"/>
    </location>
</feature>
<keyword evidence="5" id="KW-0206">Cytoskeleton</keyword>
<organism evidence="9 10">
    <name type="scientific">Arachis hypogaea</name>
    <name type="common">Peanut</name>
    <dbReference type="NCBI Taxonomy" id="3818"/>
    <lineage>
        <taxon>Eukaryota</taxon>
        <taxon>Viridiplantae</taxon>
        <taxon>Streptophyta</taxon>
        <taxon>Embryophyta</taxon>
        <taxon>Tracheophyta</taxon>
        <taxon>Spermatophyta</taxon>
        <taxon>Magnoliopsida</taxon>
        <taxon>eudicotyledons</taxon>
        <taxon>Gunneridae</taxon>
        <taxon>Pentapetalae</taxon>
        <taxon>rosids</taxon>
        <taxon>fabids</taxon>
        <taxon>Fabales</taxon>
        <taxon>Fabaceae</taxon>
        <taxon>Papilionoideae</taxon>
        <taxon>50 kb inversion clade</taxon>
        <taxon>dalbergioids sensu lato</taxon>
        <taxon>Dalbergieae</taxon>
        <taxon>Pterocarpus clade</taxon>
        <taxon>Arachis</taxon>
    </lineage>
</organism>
<dbReference type="GO" id="GO:0005874">
    <property type="term" value="C:microtubule"/>
    <property type="evidence" value="ECO:0007669"/>
    <property type="project" value="UniProtKB-KW"/>
</dbReference>
<dbReference type="PANTHER" id="PTHR19302">
    <property type="entry name" value="GAMMA TUBULIN COMPLEX PROTEIN"/>
    <property type="match status" value="1"/>
</dbReference>
<keyword evidence="4" id="KW-0493">Microtubule</keyword>
<sequence length="1265" mass="142604">MEPGKETPTLKLVRCSVKAAEAEHHQEGHLLPVFIRRAVCFLVTQNPSASSFAALPPPQEVTNAEKNLRLQDPWVPPSTWESIPSESGLRPSFPSSSVSDQTLSALSESSLVRLATNALQGVKSSVLSIQQLSALFCSDPADRTFHHISSLWNRASSTRSLGNLLTSIGSTSSLVILIRYFTIMNLQDSFQSQNDQESPPYSLVNQAFAVAVGKVLEGYLCGLDTVHASIALRHSSKDVDVDVDFPASGCLKSVVHSEITLLEFYLHTKELRTWVEALASICNLQKWVLRFSEISLEEVITEATAEFRHYYRGGDLLTFLYAQLQVADTAHCTLLKFLFLQSCEPYCGFIRSWIFKAEIHDPYKEFIVENMECLPPKSHLKSGNSMDVPSTHIRVRDDVSIPEFLKDFLVPLVRAGQQLQVLLKLVELCVHVTSVEHSSEDFLPCWSGFASSITSYSSPLTFSRDVIDVMVIARENYFERMNEKIDSLLSSLEIRYQRVATHASVSVDNVGGDLDKLEQVMEEDESIVRSTADKRSSNMDADSMDSDSSRRLHELSLLDDMYSSSESLSLNGSEEQLDSDQHHDWPCLIVGGQNQLSALSFLKGTTLNSSIQDCCHHEKPGSDSHGICDKTDASDHLLKSSHEGVISNNMSNPLNSGNSKCPCAFSIQYRYSMTDSYSEMGNLLNNSVDDDESIVRKITEKQPGSLGYSISCHDVFSIKDNFIWTTTSEAQPDNNSFTSNLYTLQLQKVGHKYNIPNLLSMNPMLTRNELLHWMDGSGERFKANHERPFPYVNFSTVEDPCKVYMDKLFIGSRATSASSIPLNGSAANYGNKNTKYGEMGIGTEDGLADIPKQNFGASLDLMDHKQDAVVSGGSTWERLLHSFSDTKNCGAKHSHSFSPAFEIPLDIILDKCLLQEIMLQYKYVSRLTINVLEEVFELQEHLLALRRYHFMELADWADLFILSLWHHKWSVTEANERLSEIQGLLELAIQKSSCEQDPNKDRLFVYMKGHGKLPLSNSAIGVRSFDFLGLGYRVDWPLSIVLTPAASKLYADIFNFLIQVKLAIFSLTDVWRSLKDLVHTTEKDLNSELHHDETQHLNILTMMRHQINHFVSTLQQYVESQLSRVSWCKLLHSLQHKVKDMMDLESVHMEYLADSLCICFLSDDTRAVGGIIESILQCALDFRSCLTVGVWRTGSSWENLSGKLSKINIPQVLSIKQKFDRSLKELHNWYIKEPKHGKFGRHFWESLDYNKYYSHVINEMGQYGI</sequence>
<evidence type="ECO:0000313" key="9">
    <source>
        <dbReference type="EMBL" id="RYR10037.1"/>
    </source>
</evidence>
<keyword evidence="10" id="KW-1185">Reference proteome</keyword>